<comment type="caution">
    <text evidence="2">The sequence shown here is derived from an EMBL/GenBank/DDBJ whole genome shotgun (WGS) entry which is preliminary data.</text>
</comment>
<feature type="transmembrane region" description="Helical" evidence="1">
    <location>
        <begin position="57"/>
        <end position="77"/>
    </location>
</feature>
<reference evidence="2 3" key="1">
    <citation type="submission" date="2016-11" db="EMBL/GenBank/DDBJ databases">
        <title>Whole Genome Sequencing of Mucilaginibacter polytrichastri RG4-7(T) isolated from the moss sample.</title>
        <authorList>
            <person name="Li Y."/>
        </authorList>
    </citation>
    <scope>NUCLEOTIDE SEQUENCE [LARGE SCALE GENOMIC DNA]</scope>
    <source>
        <strain evidence="2 3">RG4-7</strain>
    </source>
</reference>
<gene>
    <name evidence="2" type="ORF">RG47T_4134</name>
</gene>
<keyword evidence="1" id="KW-0472">Membrane</keyword>
<evidence type="ECO:0000256" key="1">
    <source>
        <dbReference type="SAM" id="Phobius"/>
    </source>
</evidence>
<keyword evidence="3" id="KW-1185">Reference proteome</keyword>
<feature type="transmembrane region" description="Helical" evidence="1">
    <location>
        <begin position="84"/>
        <end position="104"/>
    </location>
</feature>
<sequence length="222" mass="26008">MSLYYIIYLSLIFVSLVLALITLRKGDKKSIYLVLVLSITLFTESYATILIHNRQQFVWLYHLFCPIDYTLFCLYYLNTCSQYALRLFTKCSIPVFILFCWYASHNNYTTADHYHRYSIPSINIVFESFLLFILYTHLLFCLNVDLDNPAYKHLDFWLSIGILINYGGNFVFLGLYPYLFKLNTDKTLNLFGLISRPLNIVLYSCIIAGLICLIRSKNSFTS</sequence>
<proteinExistence type="predicted"/>
<evidence type="ECO:0008006" key="4">
    <source>
        <dbReference type="Google" id="ProtNLM"/>
    </source>
</evidence>
<protein>
    <recommendedName>
        <fullName evidence="4">Histidine kinase N-terminal 7TM region domain-containing protein</fullName>
    </recommendedName>
</protein>
<feature type="transmembrane region" description="Helical" evidence="1">
    <location>
        <begin position="124"/>
        <end position="144"/>
    </location>
</feature>
<feature type="transmembrane region" description="Helical" evidence="1">
    <location>
        <begin position="30"/>
        <end position="51"/>
    </location>
</feature>
<dbReference type="EMBL" id="MPPL01000001">
    <property type="protein sequence ID" value="OKS88662.1"/>
    <property type="molecule type" value="Genomic_DNA"/>
</dbReference>
<dbReference type="Proteomes" id="UP000186720">
    <property type="component" value="Unassembled WGS sequence"/>
</dbReference>
<keyword evidence="1" id="KW-1133">Transmembrane helix</keyword>
<name>A0A1Q6A3T7_9SPHI</name>
<feature type="transmembrane region" description="Helical" evidence="1">
    <location>
        <begin position="200"/>
        <end position="216"/>
    </location>
</feature>
<keyword evidence="1" id="KW-0812">Transmembrane</keyword>
<feature type="transmembrane region" description="Helical" evidence="1">
    <location>
        <begin position="156"/>
        <end position="180"/>
    </location>
</feature>
<dbReference type="STRING" id="1302689.RG47T_4134"/>
<feature type="transmembrane region" description="Helical" evidence="1">
    <location>
        <begin position="6"/>
        <end position="23"/>
    </location>
</feature>
<evidence type="ECO:0000313" key="3">
    <source>
        <dbReference type="Proteomes" id="UP000186720"/>
    </source>
</evidence>
<evidence type="ECO:0000313" key="2">
    <source>
        <dbReference type="EMBL" id="OKS88662.1"/>
    </source>
</evidence>
<accession>A0A1Q6A3T7</accession>
<dbReference type="AlphaFoldDB" id="A0A1Q6A3T7"/>
<organism evidence="2 3">
    <name type="scientific">Mucilaginibacter polytrichastri</name>
    <dbReference type="NCBI Taxonomy" id="1302689"/>
    <lineage>
        <taxon>Bacteria</taxon>
        <taxon>Pseudomonadati</taxon>
        <taxon>Bacteroidota</taxon>
        <taxon>Sphingobacteriia</taxon>
        <taxon>Sphingobacteriales</taxon>
        <taxon>Sphingobacteriaceae</taxon>
        <taxon>Mucilaginibacter</taxon>
    </lineage>
</organism>